<dbReference type="Pfam" id="PF00385">
    <property type="entry name" value="Chromo"/>
    <property type="match status" value="1"/>
</dbReference>
<keyword evidence="5" id="KW-1185">Reference proteome</keyword>
<dbReference type="OrthoDB" id="1918685at2759"/>
<feature type="region of interest" description="Disordered" evidence="2">
    <location>
        <begin position="87"/>
        <end position="265"/>
    </location>
</feature>
<feature type="compositionally biased region" description="Acidic residues" evidence="2">
    <location>
        <begin position="227"/>
        <end position="248"/>
    </location>
</feature>
<dbReference type="GO" id="GO:0006338">
    <property type="term" value="P:chromatin remodeling"/>
    <property type="evidence" value="ECO:0007669"/>
    <property type="project" value="UniProtKB-ARBA"/>
</dbReference>
<organism evidence="4 5">
    <name type="scientific">Aureobasidium mustum</name>
    <dbReference type="NCBI Taxonomy" id="2773714"/>
    <lineage>
        <taxon>Eukaryota</taxon>
        <taxon>Fungi</taxon>
        <taxon>Dikarya</taxon>
        <taxon>Ascomycota</taxon>
        <taxon>Pezizomycotina</taxon>
        <taxon>Dothideomycetes</taxon>
        <taxon>Dothideomycetidae</taxon>
        <taxon>Dothideales</taxon>
        <taxon>Saccotheciaceae</taxon>
        <taxon>Aureobasidium</taxon>
    </lineage>
</organism>
<dbReference type="PROSITE" id="PS50013">
    <property type="entry name" value="CHROMO_2"/>
    <property type="match status" value="1"/>
</dbReference>
<evidence type="ECO:0000313" key="5">
    <source>
        <dbReference type="Proteomes" id="UP000714618"/>
    </source>
</evidence>
<comment type="caution">
    <text evidence="4">The sequence shown here is derived from an EMBL/GenBank/DDBJ whole genome shotgun (WGS) entry which is preliminary data.</text>
</comment>
<dbReference type="SMART" id="SM00298">
    <property type="entry name" value="CHROMO"/>
    <property type="match status" value="1"/>
</dbReference>
<name>A0A9N8JEB7_9PEZI</name>
<evidence type="ECO:0000259" key="3">
    <source>
        <dbReference type="PROSITE" id="PS50013"/>
    </source>
</evidence>
<proteinExistence type="predicted"/>
<dbReference type="InterPro" id="IPR016197">
    <property type="entry name" value="Chromo-like_dom_sf"/>
</dbReference>
<dbReference type="InterPro" id="IPR000953">
    <property type="entry name" value="Chromo/chromo_shadow_dom"/>
</dbReference>
<feature type="region of interest" description="Disordered" evidence="2">
    <location>
        <begin position="336"/>
        <end position="367"/>
    </location>
</feature>
<dbReference type="Proteomes" id="UP000714618">
    <property type="component" value="Unassembled WGS sequence"/>
</dbReference>
<evidence type="ECO:0000256" key="1">
    <source>
        <dbReference type="ARBA" id="ARBA00011353"/>
    </source>
</evidence>
<accession>A0A9N8JEB7</accession>
<feature type="compositionally biased region" description="Polar residues" evidence="2">
    <location>
        <begin position="286"/>
        <end position="296"/>
    </location>
</feature>
<dbReference type="InterPro" id="IPR023780">
    <property type="entry name" value="Chromo_domain"/>
</dbReference>
<feature type="compositionally biased region" description="Basic and acidic residues" evidence="2">
    <location>
        <begin position="87"/>
        <end position="98"/>
    </location>
</feature>
<gene>
    <name evidence="4" type="ORF">AWRI4233_LOCUS739</name>
</gene>
<evidence type="ECO:0000256" key="2">
    <source>
        <dbReference type="SAM" id="MobiDB-lite"/>
    </source>
</evidence>
<feature type="compositionally biased region" description="Polar residues" evidence="2">
    <location>
        <begin position="336"/>
        <end position="351"/>
    </location>
</feature>
<reference evidence="4" key="1">
    <citation type="submission" date="2020-06" db="EMBL/GenBank/DDBJ databases">
        <authorList>
            <person name="Onetto C."/>
        </authorList>
    </citation>
    <scope>NUCLEOTIDE SEQUENCE</scope>
</reference>
<sequence length="442" mass="47727">FLLAMTTNSLDPIAQANHFRTRLDSTAPINGETKIISRSSPSNGVVTYTLQIGSVSVPNVSLTEVTEYISAHDLEVFENQTFANDIKEEETRQKERLAAKAQTRRNRITDSDSASESSSTRARSVSGAPLSGNENSGAAAGGRQRPSYTHFYPKQRAPRGSLKPVSTHGLAEPPVKNNNKRRRLGEDQDGNMSSTQDTEGVYSVASPKLATQPPSAMEQAAGMVSDAQEESDPMELDDDDDDESDNDIDIPIRQPVGASNTDVHADKGKGAASAFFTFRDHAVRPISSTAARNQPPSAKAKLVASLTERQAPAVSMKETPTTNTLLASASNLASLRTTDPSAKTSASQAVATVNGPDADSGSDSEESQVYAVEKILAHGLSDPRSHDKSVHGNKPVMLYHVKWEGYDATTWEPATSFEDTDVLQEYWIQQAQKQKQKLKLQA</sequence>
<evidence type="ECO:0000313" key="4">
    <source>
        <dbReference type="EMBL" id="CAD0086146.1"/>
    </source>
</evidence>
<feature type="region of interest" description="Disordered" evidence="2">
    <location>
        <begin position="286"/>
        <end position="322"/>
    </location>
</feature>
<protein>
    <recommendedName>
        <fullName evidence="3">Chromo domain-containing protein</fullName>
    </recommendedName>
</protein>
<feature type="domain" description="Chromo" evidence="3">
    <location>
        <begin position="370"/>
        <end position="438"/>
    </location>
</feature>
<dbReference type="EMBL" id="CAIJEO010000002">
    <property type="protein sequence ID" value="CAD0086146.1"/>
    <property type="molecule type" value="Genomic_DNA"/>
</dbReference>
<feature type="compositionally biased region" description="Low complexity" evidence="2">
    <location>
        <begin position="111"/>
        <end position="126"/>
    </location>
</feature>
<comment type="subunit">
    <text evidence="1">Component of the NuA4 histone acetyltransferase complex.</text>
</comment>
<dbReference type="Gene3D" id="2.40.50.40">
    <property type="match status" value="1"/>
</dbReference>
<dbReference type="AlphaFoldDB" id="A0A9N8JEB7"/>
<feature type="non-terminal residue" evidence="4">
    <location>
        <position position="442"/>
    </location>
</feature>
<dbReference type="SUPFAM" id="SSF54160">
    <property type="entry name" value="Chromo domain-like"/>
    <property type="match status" value="1"/>
</dbReference>